<evidence type="ECO:0000256" key="9">
    <source>
        <dbReference type="ARBA" id="ARBA00023295"/>
    </source>
</evidence>
<dbReference type="AlphaFoldDB" id="A0A409YCZ1"/>
<dbReference type="GO" id="GO:0045493">
    <property type="term" value="P:xylan catabolic process"/>
    <property type="evidence" value="ECO:0007669"/>
    <property type="project" value="UniProtKB-UniRule"/>
</dbReference>
<evidence type="ECO:0000256" key="4">
    <source>
        <dbReference type="ARBA" id="ARBA00012590"/>
    </source>
</evidence>
<proteinExistence type="inferred from homology"/>
<dbReference type="EC" id="3.2.1.8" evidence="4 11"/>
<feature type="active site" description="Nucleophile" evidence="11">
    <location>
        <position position="122"/>
    </location>
</feature>
<dbReference type="SUPFAM" id="SSF49899">
    <property type="entry name" value="Concanavalin A-like lectins/glucanases"/>
    <property type="match status" value="2"/>
</dbReference>
<dbReference type="PRINTS" id="PR00911">
    <property type="entry name" value="GLHYDRLASE11"/>
</dbReference>
<dbReference type="InterPro" id="IPR001137">
    <property type="entry name" value="Glyco_hydro_11"/>
</dbReference>
<dbReference type="PROSITE" id="PS51761">
    <property type="entry name" value="GH11_3"/>
    <property type="match status" value="1"/>
</dbReference>
<dbReference type="PANTHER" id="PTHR46828">
    <property type="entry name" value="ENDO-1,4-BETA-XYLANASE A-RELATED"/>
    <property type="match status" value="1"/>
</dbReference>
<dbReference type="PROSITE" id="PS00562">
    <property type="entry name" value="CBM1_1"/>
    <property type="match status" value="1"/>
</dbReference>
<protein>
    <recommendedName>
        <fullName evidence="4 11">Endo-1,4-beta-xylanase</fullName>
        <ecNumber evidence="4 11">3.2.1.8</ecNumber>
    </recommendedName>
</protein>
<dbReference type="SUPFAM" id="SSF57180">
    <property type="entry name" value="Cellulose-binding domain"/>
    <property type="match status" value="1"/>
</dbReference>
<evidence type="ECO:0000259" key="15">
    <source>
        <dbReference type="PROSITE" id="PS51164"/>
    </source>
</evidence>
<keyword evidence="9 11" id="KW-0326">Glycosidase</keyword>
<keyword evidence="18" id="KW-1185">Reference proteome</keyword>
<dbReference type="GO" id="GO:0031176">
    <property type="term" value="F:endo-1,4-beta-xylanase activity"/>
    <property type="evidence" value="ECO:0007669"/>
    <property type="project" value="UniProtKB-UniRule"/>
</dbReference>
<name>A0A409YCZ1_9AGAR</name>
<evidence type="ECO:0000256" key="13">
    <source>
        <dbReference type="SAM" id="MobiDB-lite"/>
    </source>
</evidence>
<evidence type="ECO:0000313" key="17">
    <source>
        <dbReference type="EMBL" id="PPR00869.1"/>
    </source>
</evidence>
<feature type="chain" id="PRO_5019169253" description="Endo-1,4-beta-xylanase" evidence="14">
    <location>
        <begin position="20"/>
        <end position="344"/>
    </location>
</feature>
<dbReference type="SMART" id="SM00236">
    <property type="entry name" value="fCBD"/>
    <property type="match status" value="1"/>
</dbReference>
<evidence type="ECO:0000256" key="11">
    <source>
        <dbReference type="PROSITE-ProRule" id="PRU01097"/>
    </source>
</evidence>
<feature type="region of interest" description="Disordered" evidence="13">
    <location>
        <begin position="274"/>
        <end position="306"/>
    </location>
</feature>
<comment type="catalytic activity">
    <reaction evidence="1 11 12">
        <text>Endohydrolysis of (1-&gt;4)-beta-D-xylosidic linkages in xylans.</text>
        <dbReference type="EC" id="3.2.1.8"/>
    </reaction>
</comment>
<dbReference type="InterPro" id="IPR013319">
    <property type="entry name" value="GH11/12"/>
</dbReference>
<feature type="compositionally biased region" description="Pro residues" evidence="13">
    <location>
        <begin position="285"/>
        <end position="298"/>
    </location>
</feature>
<evidence type="ECO:0000256" key="12">
    <source>
        <dbReference type="RuleBase" id="RU362015"/>
    </source>
</evidence>
<feature type="domain" description="CBM1" evidence="15">
    <location>
        <begin position="308"/>
        <end position="344"/>
    </location>
</feature>
<dbReference type="GO" id="GO:0030248">
    <property type="term" value="F:cellulose binding"/>
    <property type="evidence" value="ECO:0007669"/>
    <property type="project" value="InterPro"/>
</dbReference>
<dbReference type="PANTHER" id="PTHR46828:SF3">
    <property type="entry name" value="ENDO-1,4-BETA-XYLANASE"/>
    <property type="match status" value="1"/>
</dbReference>
<feature type="signal peptide" evidence="14">
    <location>
        <begin position="1"/>
        <end position="19"/>
    </location>
</feature>
<evidence type="ECO:0000259" key="16">
    <source>
        <dbReference type="PROSITE" id="PS51761"/>
    </source>
</evidence>
<evidence type="ECO:0000256" key="5">
    <source>
        <dbReference type="ARBA" id="ARBA00022651"/>
    </source>
</evidence>
<sequence length="344" mass="36108">MVSFTSLFIAVSAALAAYAEPIPAPATFNTTLLSARGGTPSSEGYHDGYFYSWWTDNGAQATYTNGPGGQYSIQWGSGGNLVGGKGWNPGSTSRVLTYSGQYSYNGNSYLAVYGWTRNPLIEYYIVENFGNYNPSTGASGKGTVTLDGSVYDLAVSTRTNQPSIDGTRTFQQFWSVRRNKRSSGSVDIGAHFRAWANAGMQLGSNHYYQILACEGYFSTGSCTMTRSSGSVDIGAHFRAWANAGMQLGSNHYYQILACEGYFSTGSCTMTVGQGSGGGGGGTTTQPPPTTTTVQPPPTTTSGGGGGGSCSARWGQCGGQGWTGPTCCEAGTTCQVGNPWYSQCL</sequence>
<dbReference type="InterPro" id="IPR000254">
    <property type="entry name" value="CBD"/>
</dbReference>
<dbReference type="FunFam" id="2.60.120.180:FF:000001">
    <property type="entry name" value="Endo-1,4-beta-xylanase"/>
    <property type="match status" value="1"/>
</dbReference>
<dbReference type="GO" id="GO:0005576">
    <property type="term" value="C:extracellular region"/>
    <property type="evidence" value="ECO:0007669"/>
    <property type="project" value="InterPro"/>
</dbReference>
<evidence type="ECO:0000256" key="1">
    <source>
        <dbReference type="ARBA" id="ARBA00000681"/>
    </source>
</evidence>
<dbReference type="UniPathway" id="UPA00114"/>
<evidence type="ECO:0000256" key="6">
    <source>
        <dbReference type="ARBA" id="ARBA00022729"/>
    </source>
</evidence>
<keyword evidence="5 11" id="KW-0858">Xylan degradation</keyword>
<keyword evidence="10 11" id="KW-0624">Polysaccharide degradation</keyword>
<keyword evidence="6 14" id="KW-0732">Signal</keyword>
<dbReference type="Gene3D" id="2.60.120.180">
    <property type="match status" value="2"/>
</dbReference>
<evidence type="ECO:0000313" key="18">
    <source>
        <dbReference type="Proteomes" id="UP000284842"/>
    </source>
</evidence>
<dbReference type="InterPro" id="IPR035971">
    <property type="entry name" value="CBD_sf"/>
</dbReference>
<evidence type="ECO:0000256" key="8">
    <source>
        <dbReference type="ARBA" id="ARBA00023277"/>
    </source>
</evidence>
<organism evidence="17 18">
    <name type="scientific">Panaeolus cyanescens</name>
    <dbReference type="NCBI Taxonomy" id="181874"/>
    <lineage>
        <taxon>Eukaryota</taxon>
        <taxon>Fungi</taxon>
        <taxon>Dikarya</taxon>
        <taxon>Basidiomycota</taxon>
        <taxon>Agaricomycotina</taxon>
        <taxon>Agaricomycetes</taxon>
        <taxon>Agaricomycetidae</taxon>
        <taxon>Agaricales</taxon>
        <taxon>Agaricineae</taxon>
        <taxon>Galeropsidaceae</taxon>
        <taxon>Panaeolus</taxon>
    </lineage>
</organism>
<comment type="pathway">
    <text evidence="2 11 12">Glycan degradation; xylan degradation.</text>
</comment>
<dbReference type="PROSITE" id="PS00776">
    <property type="entry name" value="GH11_1"/>
    <property type="match status" value="1"/>
</dbReference>
<dbReference type="EMBL" id="NHTK01001287">
    <property type="protein sequence ID" value="PPR00869.1"/>
    <property type="molecule type" value="Genomic_DNA"/>
</dbReference>
<keyword evidence="7 11" id="KW-0378">Hydrolase</keyword>
<accession>A0A409YCZ1</accession>
<comment type="similarity">
    <text evidence="3 11 12">Belongs to the glycosyl hydrolase 11 (cellulase G) family.</text>
</comment>
<evidence type="ECO:0000256" key="10">
    <source>
        <dbReference type="ARBA" id="ARBA00023326"/>
    </source>
</evidence>
<dbReference type="InterPro" id="IPR033123">
    <property type="entry name" value="GH11_dom"/>
</dbReference>
<dbReference type="Pfam" id="PF00734">
    <property type="entry name" value="CBM_1"/>
    <property type="match status" value="1"/>
</dbReference>
<gene>
    <name evidence="17" type="ORF">CVT24_000320</name>
</gene>
<dbReference type="InterPro" id="IPR018208">
    <property type="entry name" value="GH11_AS_1"/>
</dbReference>
<evidence type="ECO:0000256" key="2">
    <source>
        <dbReference type="ARBA" id="ARBA00004851"/>
    </source>
</evidence>
<dbReference type="Pfam" id="PF00457">
    <property type="entry name" value="Glyco_hydro_11"/>
    <property type="match status" value="1"/>
</dbReference>
<evidence type="ECO:0000256" key="3">
    <source>
        <dbReference type="ARBA" id="ARBA00007792"/>
    </source>
</evidence>
<dbReference type="PROSITE" id="PS51164">
    <property type="entry name" value="CBM1_2"/>
    <property type="match status" value="1"/>
</dbReference>
<keyword evidence="8 11" id="KW-0119">Carbohydrate metabolism</keyword>
<dbReference type="OrthoDB" id="2115822at2759"/>
<evidence type="ECO:0000256" key="14">
    <source>
        <dbReference type="SAM" id="SignalP"/>
    </source>
</evidence>
<evidence type="ECO:0000256" key="7">
    <source>
        <dbReference type="ARBA" id="ARBA00022801"/>
    </source>
</evidence>
<dbReference type="Proteomes" id="UP000284842">
    <property type="component" value="Unassembled WGS sequence"/>
</dbReference>
<reference evidence="17 18" key="1">
    <citation type="journal article" date="2018" name="Evol. Lett.">
        <title>Horizontal gene cluster transfer increased hallucinogenic mushroom diversity.</title>
        <authorList>
            <person name="Reynolds H.T."/>
            <person name="Vijayakumar V."/>
            <person name="Gluck-Thaler E."/>
            <person name="Korotkin H.B."/>
            <person name="Matheny P.B."/>
            <person name="Slot J.C."/>
        </authorList>
    </citation>
    <scope>NUCLEOTIDE SEQUENCE [LARGE SCALE GENOMIC DNA]</scope>
    <source>
        <strain evidence="17 18">2629</strain>
    </source>
</reference>
<feature type="domain" description="GH11" evidence="16">
    <location>
        <begin position="37"/>
        <end position="227"/>
    </location>
</feature>
<feature type="active site" description="Proton donor" evidence="11">
    <location>
        <position position="214"/>
    </location>
</feature>
<dbReference type="InParanoid" id="A0A409YCZ1"/>
<dbReference type="InterPro" id="IPR013320">
    <property type="entry name" value="ConA-like_dom_sf"/>
</dbReference>
<comment type="caution">
    <text evidence="17">The sequence shown here is derived from an EMBL/GenBank/DDBJ whole genome shotgun (WGS) entry which is preliminary data.</text>
</comment>